<proteinExistence type="evidence at transcript level"/>
<feature type="domain" description="Cadherin" evidence="13">
    <location>
        <begin position="181"/>
        <end position="294"/>
    </location>
</feature>
<feature type="domain" description="Cadherin" evidence="13">
    <location>
        <begin position="1165"/>
        <end position="1262"/>
    </location>
</feature>
<evidence type="ECO:0000256" key="10">
    <source>
        <dbReference type="SAM" id="MobiDB-lite"/>
    </source>
</evidence>
<evidence type="ECO:0000256" key="4">
    <source>
        <dbReference type="ARBA" id="ARBA00022837"/>
    </source>
</evidence>
<feature type="domain" description="Cadherin" evidence="13">
    <location>
        <begin position="772"/>
        <end position="894"/>
    </location>
</feature>
<dbReference type="Gene3D" id="2.60.40.60">
    <property type="entry name" value="Cadherins"/>
    <property type="match status" value="11"/>
</dbReference>
<reference evidence="14" key="1">
    <citation type="submission" date="2011-03" db="EMBL/GenBank/DDBJ databases">
        <authorList>
            <person name="Wang L."/>
            <person name="Jiang X."/>
            <person name="Luo L."/>
            <person name="Zhang L."/>
            <person name="Hu Y."/>
        </authorList>
    </citation>
    <scope>NUCLEOTIDE SEQUENCE</scope>
</reference>
<dbReference type="SMART" id="SM00112">
    <property type="entry name" value="CA"/>
    <property type="match status" value="10"/>
</dbReference>
<dbReference type="InterPro" id="IPR020894">
    <property type="entry name" value="Cadherin_CS"/>
</dbReference>
<dbReference type="GO" id="GO:0007156">
    <property type="term" value="P:homophilic cell adhesion via plasma membrane adhesion molecules"/>
    <property type="evidence" value="ECO:0007669"/>
    <property type="project" value="InterPro"/>
</dbReference>
<keyword evidence="6 11" id="KW-1133">Transmembrane helix</keyword>
<dbReference type="InterPro" id="IPR002126">
    <property type="entry name" value="Cadherin-like_dom"/>
</dbReference>
<keyword evidence="3" id="KW-0677">Repeat</keyword>
<evidence type="ECO:0000256" key="3">
    <source>
        <dbReference type="ARBA" id="ARBA00022737"/>
    </source>
</evidence>
<dbReference type="EMBL" id="HQ647122">
    <property type="protein sequence ID" value="ADV17664.2"/>
    <property type="molecule type" value="mRNA"/>
</dbReference>
<evidence type="ECO:0000256" key="2">
    <source>
        <dbReference type="ARBA" id="ARBA00022692"/>
    </source>
</evidence>
<dbReference type="CDD" id="cd11304">
    <property type="entry name" value="Cadherin_repeat"/>
    <property type="match status" value="8"/>
</dbReference>
<dbReference type="PRINTS" id="PR00205">
    <property type="entry name" value="CADHERIN"/>
</dbReference>
<feature type="compositionally biased region" description="Polar residues" evidence="10">
    <location>
        <begin position="1716"/>
        <end position="1739"/>
    </location>
</feature>
<feature type="transmembrane region" description="Helical" evidence="11">
    <location>
        <begin position="1591"/>
        <end position="1616"/>
    </location>
</feature>
<comment type="subcellular location">
    <subcellularLocation>
        <location evidence="1">Membrane</location>
    </subcellularLocation>
</comment>
<keyword evidence="7 11" id="KW-0472">Membrane</keyword>
<evidence type="ECO:0000256" key="8">
    <source>
        <dbReference type="ARBA" id="ARBA00023180"/>
    </source>
</evidence>
<feature type="domain" description="Cadherin" evidence="13">
    <location>
        <begin position="1287"/>
        <end position="1374"/>
    </location>
</feature>
<accession>E7EC34</accession>
<evidence type="ECO:0000256" key="12">
    <source>
        <dbReference type="SAM" id="SignalP"/>
    </source>
</evidence>
<evidence type="ECO:0000256" key="9">
    <source>
        <dbReference type="PROSITE-ProRule" id="PRU00043"/>
    </source>
</evidence>
<evidence type="ECO:0000256" key="11">
    <source>
        <dbReference type="SAM" id="Phobius"/>
    </source>
</evidence>
<dbReference type="PROSITE" id="PS50268">
    <property type="entry name" value="CADHERIN_2"/>
    <property type="match status" value="10"/>
</dbReference>
<keyword evidence="5" id="KW-0130">Cell adhesion</keyword>
<feature type="domain" description="Cadherin" evidence="13">
    <location>
        <begin position="641"/>
        <end position="769"/>
    </location>
</feature>
<dbReference type="SUPFAM" id="SSF49313">
    <property type="entry name" value="Cadherin-like"/>
    <property type="match status" value="10"/>
</dbReference>
<feature type="domain" description="Cadherin" evidence="13">
    <location>
        <begin position="312"/>
        <end position="409"/>
    </location>
</feature>
<feature type="signal peptide" evidence="12">
    <location>
        <begin position="1"/>
        <end position="21"/>
    </location>
</feature>
<protein>
    <submittedName>
        <fullName evidence="14">Cadherin-like protein</fullName>
    </submittedName>
</protein>
<evidence type="ECO:0000256" key="5">
    <source>
        <dbReference type="ARBA" id="ARBA00022889"/>
    </source>
</evidence>
<dbReference type="PANTHER" id="PTHR24026:SF136">
    <property type="entry name" value="PROTOCADHERIN-23"/>
    <property type="match status" value="1"/>
</dbReference>
<evidence type="ECO:0000313" key="14">
    <source>
        <dbReference type="EMBL" id="ADV17664.2"/>
    </source>
</evidence>
<keyword evidence="2 11" id="KW-0812">Transmembrane</keyword>
<evidence type="ECO:0000259" key="13">
    <source>
        <dbReference type="PROSITE" id="PS50268"/>
    </source>
</evidence>
<dbReference type="InterPro" id="IPR015919">
    <property type="entry name" value="Cadherin-like_sf"/>
</dbReference>
<keyword evidence="12" id="KW-0732">Signal</keyword>
<dbReference type="PANTHER" id="PTHR24026">
    <property type="entry name" value="FAT ATYPICAL CADHERIN-RELATED"/>
    <property type="match status" value="1"/>
</dbReference>
<dbReference type="GO" id="GO:0005509">
    <property type="term" value="F:calcium ion binding"/>
    <property type="evidence" value="ECO:0007669"/>
    <property type="project" value="UniProtKB-UniRule"/>
</dbReference>
<evidence type="ECO:0000256" key="6">
    <source>
        <dbReference type="ARBA" id="ARBA00022989"/>
    </source>
</evidence>
<organism evidence="14">
    <name type="scientific">Spodoptera exigua</name>
    <name type="common">Beet armyworm</name>
    <name type="synonym">Noctua fulgens</name>
    <dbReference type="NCBI Taxonomy" id="7107"/>
    <lineage>
        <taxon>Eukaryota</taxon>
        <taxon>Metazoa</taxon>
        <taxon>Ecdysozoa</taxon>
        <taxon>Arthropoda</taxon>
        <taxon>Hexapoda</taxon>
        <taxon>Insecta</taxon>
        <taxon>Pterygota</taxon>
        <taxon>Neoptera</taxon>
        <taxon>Endopterygota</taxon>
        <taxon>Lepidoptera</taxon>
        <taxon>Glossata</taxon>
        <taxon>Ditrysia</taxon>
        <taxon>Noctuoidea</taxon>
        <taxon>Noctuidae</taxon>
        <taxon>Amphipyrinae</taxon>
        <taxon>Spodoptera</taxon>
    </lineage>
</organism>
<feature type="domain" description="Cadherin" evidence="13">
    <location>
        <begin position="1024"/>
        <end position="1139"/>
    </location>
</feature>
<keyword evidence="4 9" id="KW-0106">Calcium</keyword>
<feature type="domain" description="Cadherin" evidence="13">
    <location>
        <begin position="529"/>
        <end position="633"/>
    </location>
</feature>
<dbReference type="Pfam" id="PF00028">
    <property type="entry name" value="Cadherin"/>
    <property type="match status" value="2"/>
</dbReference>
<feature type="region of interest" description="Disordered" evidence="10">
    <location>
        <begin position="1700"/>
        <end position="1739"/>
    </location>
</feature>
<dbReference type="GO" id="GO:0005886">
    <property type="term" value="C:plasma membrane"/>
    <property type="evidence" value="ECO:0007669"/>
    <property type="project" value="InterPro"/>
</dbReference>
<feature type="chain" id="PRO_5003217226" evidence="12">
    <location>
        <begin position="22"/>
        <end position="1739"/>
    </location>
</feature>
<dbReference type="PROSITE" id="PS00232">
    <property type="entry name" value="CADHERIN_1"/>
    <property type="match status" value="1"/>
</dbReference>
<keyword evidence="8" id="KW-0325">Glycoprotein</keyword>
<evidence type="ECO:0000256" key="7">
    <source>
        <dbReference type="ARBA" id="ARBA00023136"/>
    </source>
</evidence>
<sequence length="1739" mass="196447">MAVDVRILTATLLLLAAATTGQQDRCGYMVEIPRPPRPDFPPQSFDGLTWAQRPLLPAEDREEVCLSEYSPDVFNPNIGHQTVYMEEEIEEHVAIAKLNYRGNNVPEVRMPFIFGAAHMLGAVIRRYPDDDGDWHLVITQRQDYETPEMQLYMFEVRVDGEPLVVRVTLHIVNIDDNTPVIEMLEPCSIPELGEPGVTQCKYVVRDADGRISTSVMKFEIESDRGDELTFELIRENIPSEWMWVYMVLEVKKSLDYKANPLHIFRVTALDSLPNKRTVTMMVEVENVEHRNPEWMEIFAVQQFDEKQEMSFTVRAVDGDTGINKPIFYRIETEERDKEFFSIETIGEGRQGAIFHVAAIDRDELKRDMFNVAIIAYKYGDNDEEGKPSFETTANVVIIINDINDQRPVPFQKEYTISIEEETAMTLRLENFGFHDRDIGPHAQYSVRLESIQPDNAHTAFYIAPTEGYQEQEFIIGTVHHHMLDYEDDNYRPGIKLRAIATDKDDNRHTGEAIININLINWNDELPGFKKDSYDATFPETVKAGFHVGTYLATDDDIGDIVEHRILGNAGNFLTIDMLSGDVFVTKNDSFDYHRQDEIFVRIEAVDTLGLPQNRATTQLVIHLEDINNTPPTLRLPRQSPSIEENVKDGHLITQGLTASDPDTTADLMFEIDWDASYATKQGMNAPPIEEYHNCVEILTVYPDADNRGYAEGHLVAREIRDGVTIDYEEFEVLYLVVRVIDRNTVIGDDYDEAMLTVTIIDMNDNRPLWVAGTLEQTLRVREMADQGVVIGSLQATDIDGPLYNRVRYTMTPIKDTPDDLVAIDYITGQLTVNKGQAIDADIPPRFHLYYKVIASDKCSLDEFFTQCPDDPMFWKTEGEIAIQITDTNNKIPHAETDQFPTEIRIPEDTPNGTEITKIIASDLDRDRPNNVVTYRINYAFNHRLENFFAVDPDTGILRVHFTTSEELDRDSGEPEHRIIFTIVDNLEGAGDGNQNTISTEVRIILLDVNDNKPELPPSDGEFWTVSEGELQGRRIPPEIHAHDRDEPFNDNSRVEYAIQSIKLTNRNVELPQDPFKIITINDFEEWKFVGELETTMDLRGYWGTYDVEIHAFDHGVPSLSSYETYQLTVRPYNFHSPEFVFPTANSKIRLSRERAIVNGMLALANIASGEFLDRLSATDEDGLHAGEVTFSIVGNDEAEQYFHVVNDGDNSAMLTLKQALPDGVQQYQLVIRATDGGTEPGPRFTDCAVTVVFVLTQGEPVFSENTVTIRFLEKDAGMAERIQLPEAVDPKNYECTVDCHDVYYSITDGNDDGHFAVDPETNEIYLEKELDRSERDQHRIVVAAANTPGVTNAMPSSLLTVTINVREANPRPVFSRELYTAGILNTDNINRELVYLSATHSEGHPITFSIDWQTMVVDESLQNVEGDAFNINSETGVISLNFQPTSAMHGNFHFEVVATDTEGASDRAEVTIFMISTRVRVAFLFYNSEAEVNARRDFVAQTLSTGFGMTCNIDSVLPATEANGVIREGFTEVQAHFIRDNLPVPAEYIDELFTDINRIRDIQEVLRTQELSLLDLAAGGTTVLPGGEYALAVYILAGITALLAVICLSLVIAFFIRNRTLNRRIEALSTTNQDQTMDSDLNHAAVAAPNTNKHAVEGSNPIWNENIKAPDFDSISEMSNDSDLIGIEDLPQFRDDYFPPTNEAANPNFSPRHIANQENNFGSNSTPFSPEFANSQFRR</sequence>
<evidence type="ECO:0000256" key="1">
    <source>
        <dbReference type="ARBA" id="ARBA00004370"/>
    </source>
</evidence>
<feature type="domain" description="Cadherin" evidence="13">
    <location>
        <begin position="410"/>
        <end position="528"/>
    </location>
</feature>
<name>E7EC34_SPOEX</name>
<feature type="domain" description="Cadherin" evidence="13">
    <location>
        <begin position="897"/>
        <end position="1015"/>
    </location>
</feature>